<dbReference type="InterPro" id="IPR018062">
    <property type="entry name" value="HTH_AraC-typ_CS"/>
</dbReference>
<sequence length="306" mass="35194">MGQKDILMECALYIRSHAKEPLSVQGLAEQFGYSAFHFSRMFREEMGVTLMDYVKQQRLFGAAREIREGRKILDTALDYGYETHSGFTRAFRAQFGYSPALLRAFHVGEALEKGDWENMGLYLRETPVHALPNEIYALLFEVLYEAGTEYEKKHLEAVYELAERVYEGKKRRSGDDYVTHPLNTALILADMGADEDTVCAGLLHDIWEMADEPETYLSDPAVTPAMNEILKEYRAFDKYVSCDERVVLIALADRLHNMRTIDFVDPATWKERAKMTLEVFGPMAAECGKVKCRMEFDDLAERYLKK</sequence>
<dbReference type="Pfam" id="PF12833">
    <property type="entry name" value="HTH_18"/>
    <property type="match status" value="1"/>
</dbReference>
<proteinExistence type="predicted"/>
<evidence type="ECO:0000256" key="1">
    <source>
        <dbReference type="ARBA" id="ARBA00023015"/>
    </source>
</evidence>
<name>A0A2V3YD52_9FIRM</name>
<reference evidence="5 6" key="1">
    <citation type="submission" date="2018-05" db="EMBL/GenBank/DDBJ databases">
        <title>Genomic Encyclopedia of Type Strains, Phase IV (KMG-IV): sequencing the most valuable type-strain genomes for metagenomic binning, comparative biology and taxonomic classification.</title>
        <authorList>
            <person name="Goeker M."/>
        </authorList>
    </citation>
    <scope>NUCLEOTIDE SEQUENCE [LARGE SCALE GENOMIC DNA]</scope>
    <source>
        <strain evidence="5 6">DSM 24995</strain>
    </source>
</reference>
<dbReference type="GeneID" id="86059965"/>
<dbReference type="Gene3D" id="1.10.10.60">
    <property type="entry name" value="Homeodomain-like"/>
    <property type="match status" value="2"/>
</dbReference>
<keyword evidence="1" id="KW-0805">Transcription regulation</keyword>
<dbReference type="GO" id="GO:0003700">
    <property type="term" value="F:DNA-binding transcription factor activity"/>
    <property type="evidence" value="ECO:0007669"/>
    <property type="project" value="InterPro"/>
</dbReference>
<dbReference type="AlphaFoldDB" id="A0A2V3YD52"/>
<dbReference type="RefSeq" id="WP_110321568.1">
    <property type="nucleotide sequence ID" value="NZ_QJKD01000001.1"/>
</dbReference>
<dbReference type="GO" id="GO:0043565">
    <property type="term" value="F:sequence-specific DNA binding"/>
    <property type="evidence" value="ECO:0007669"/>
    <property type="project" value="InterPro"/>
</dbReference>
<dbReference type="SMART" id="SM00471">
    <property type="entry name" value="HDc"/>
    <property type="match status" value="1"/>
</dbReference>
<accession>A0A2V3YD52</accession>
<gene>
    <name evidence="5" type="ORF">DFR60_101625</name>
</gene>
<dbReference type="InterPro" id="IPR003607">
    <property type="entry name" value="HD/PDEase_dom"/>
</dbReference>
<keyword evidence="5" id="KW-0808">Transferase</keyword>
<protein>
    <submittedName>
        <fullName evidence="5">GTP pyrophosphokinase</fullName>
    </submittedName>
</protein>
<dbReference type="GO" id="GO:0005886">
    <property type="term" value="C:plasma membrane"/>
    <property type="evidence" value="ECO:0007669"/>
    <property type="project" value="TreeGrafter"/>
</dbReference>
<comment type="caution">
    <text evidence="5">The sequence shown here is derived from an EMBL/GenBank/DDBJ whole genome shotgun (WGS) entry which is preliminary data.</text>
</comment>
<organism evidence="5 6">
    <name type="scientific">Hungatella effluvii</name>
    <dbReference type="NCBI Taxonomy" id="1096246"/>
    <lineage>
        <taxon>Bacteria</taxon>
        <taxon>Bacillati</taxon>
        <taxon>Bacillota</taxon>
        <taxon>Clostridia</taxon>
        <taxon>Lachnospirales</taxon>
        <taxon>Lachnospiraceae</taxon>
        <taxon>Hungatella</taxon>
    </lineage>
</organism>
<dbReference type="InterPro" id="IPR009057">
    <property type="entry name" value="Homeodomain-like_sf"/>
</dbReference>
<dbReference type="GO" id="GO:0016301">
    <property type="term" value="F:kinase activity"/>
    <property type="evidence" value="ECO:0007669"/>
    <property type="project" value="UniProtKB-KW"/>
</dbReference>
<evidence type="ECO:0000313" key="6">
    <source>
        <dbReference type="Proteomes" id="UP000248057"/>
    </source>
</evidence>
<evidence type="ECO:0000256" key="3">
    <source>
        <dbReference type="ARBA" id="ARBA00023163"/>
    </source>
</evidence>
<evidence type="ECO:0000256" key="2">
    <source>
        <dbReference type="ARBA" id="ARBA00023125"/>
    </source>
</evidence>
<evidence type="ECO:0000313" key="5">
    <source>
        <dbReference type="EMBL" id="PXX57315.1"/>
    </source>
</evidence>
<dbReference type="PANTHER" id="PTHR21262">
    <property type="entry name" value="GUANOSINE-3',5'-BIS DIPHOSPHATE 3'-PYROPHOSPHOHYDROLASE"/>
    <property type="match status" value="1"/>
</dbReference>
<dbReference type="PANTHER" id="PTHR21262:SF31">
    <property type="entry name" value="GTP PYROPHOSPHOKINASE"/>
    <property type="match status" value="1"/>
</dbReference>
<dbReference type="EMBL" id="QJKD01000001">
    <property type="protein sequence ID" value="PXX57315.1"/>
    <property type="molecule type" value="Genomic_DNA"/>
</dbReference>
<keyword evidence="5" id="KW-0418">Kinase</keyword>
<keyword evidence="2" id="KW-0238">DNA-binding</keyword>
<dbReference type="SMART" id="SM00342">
    <property type="entry name" value="HTH_ARAC"/>
    <property type="match status" value="1"/>
</dbReference>
<dbReference type="PROSITE" id="PS00041">
    <property type="entry name" value="HTH_ARAC_FAMILY_1"/>
    <property type="match status" value="1"/>
</dbReference>
<keyword evidence="3" id="KW-0804">Transcription</keyword>
<dbReference type="Gene3D" id="1.10.3210.10">
    <property type="entry name" value="Hypothetical protein af1432"/>
    <property type="match status" value="1"/>
</dbReference>
<evidence type="ECO:0000259" key="4">
    <source>
        <dbReference type="PROSITE" id="PS01124"/>
    </source>
</evidence>
<feature type="domain" description="HTH araC/xylS-type" evidence="4">
    <location>
        <begin position="8"/>
        <end position="105"/>
    </location>
</feature>
<dbReference type="PROSITE" id="PS01124">
    <property type="entry name" value="HTH_ARAC_FAMILY_2"/>
    <property type="match status" value="1"/>
</dbReference>
<keyword evidence="6" id="KW-1185">Reference proteome</keyword>
<dbReference type="InterPro" id="IPR018060">
    <property type="entry name" value="HTH_AraC"/>
</dbReference>
<dbReference type="Proteomes" id="UP000248057">
    <property type="component" value="Unassembled WGS sequence"/>
</dbReference>
<dbReference type="SUPFAM" id="SSF109604">
    <property type="entry name" value="HD-domain/PDEase-like"/>
    <property type="match status" value="1"/>
</dbReference>
<dbReference type="Pfam" id="PF13328">
    <property type="entry name" value="HD_4"/>
    <property type="match status" value="2"/>
</dbReference>
<dbReference type="SUPFAM" id="SSF46689">
    <property type="entry name" value="Homeodomain-like"/>
    <property type="match status" value="2"/>
</dbReference>